<comment type="subcellular location">
    <subcellularLocation>
        <location evidence="1">Cell envelope</location>
    </subcellularLocation>
</comment>
<evidence type="ECO:0000256" key="3">
    <source>
        <dbReference type="ARBA" id="ARBA00022448"/>
    </source>
</evidence>
<protein>
    <submittedName>
        <fullName evidence="6">ABC transporter substrate-binding protein</fullName>
    </submittedName>
</protein>
<evidence type="ECO:0000256" key="4">
    <source>
        <dbReference type="ARBA" id="ARBA00022729"/>
    </source>
</evidence>
<dbReference type="InterPro" id="IPR050490">
    <property type="entry name" value="Bact_solute-bd_prot1"/>
</dbReference>
<dbReference type="SUPFAM" id="SSF53850">
    <property type="entry name" value="Periplasmic binding protein-like II"/>
    <property type="match status" value="1"/>
</dbReference>
<dbReference type="CDD" id="cd14748">
    <property type="entry name" value="PBP2_UgpB"/>
    <property type="match status" value="1"/>
</dbReference>
<dbReference type="Proteomes" id="UP000036000">
    <property type="component" value="Chromosome"/>
</dbReference>
<evidence type="ECO:0000256" key="1">
    <source>
        <dbReference type="ARBA" id="ARBA00004196"/>
    </source>
</evidence>
<evidence type="ECO:0000313" key="6">
    <source>
        <dbReference type="EMBL" id="AKP64118.1"/>
    </source>
</evidence>
<accession>A0AAC8UUG8</accession>
<dbReference type="EMBL" id="CP012033">
    <property type="protein sequence ID" value="AKP64118.1"/>
    <property type="molecule type" value="Genomic_DNA"/>
</dbReference>
<evidence type="ECO:0000313" key="7">
    <source>
        <dbReference type="Proteomes" id="UP000036000"/>
    </source>
</evidence>
<evidence type="ECO:0000256" key="5">
    <source>
        <dbReference type="SAM" id="SignalP"/>
    </source>
</evidence>
<keyword evidence="7" id="KW-1185">Reference proteome</keyword>
<feature type="chain" id="PRO_5041969575" evidence="5">
    <location>
        <begin position="25"/>
        <end position="413"/>
    </location>
</feature>
<comment type="similarity">
    <text evidence="2">Belongs to the bacterial solute-binding protein 1 family.</text>
</comment>
<keyword evidence="3" id="KW-0813">Transport</keyword>
<name>A0AAC8UUG8_9LACO</name>
<proteinExistence type="inferred from homology"/>
<dbReference type="AlphaFoldDB" id="A0AAC8UUG8"/>
<dbReference type="PANTHER" id="PTHR43649">
    <property type="entry name" value="ARABINOSE-BINDING PROTEIN-RELATED"/>
    <property type="match status" value="1"/>
</dbReference>
<dbReference type="RefSeq" id="WP_048732909.1">
    <property type="nucleotide sequence ID" value="NZ_CP012033.1"/>
</dbReference>
<dbReference type="Gene3D" id="3.40.190.10">
    <property type="entry name" value="Periplasmic binding protein-like II"/>
    <property type="match status" value="2"/>
</dbReference>
<dbReference type="PROSITE" id="PS51257">
    <property type="entry name" value="PROKAR_LIPOPROTEIN"/>
    <property type="match status" value="1"/>
</dbReference>
<evidence type="ECO:0000256" key="2">
    <source>
        <dbReference type="ARBA" id="ARBA00008520"/>
    </source>
</evidence>
<gene>
    <name evidence="6" type="ORF">ABN16_03285</name>
</gene>
<keyword evidence="4 5" id="KW-0732">Signal</keyword>
<dbReference type="InterPro" id="IPR006059">
    <property type="entry name" value="SBP"/>
</dbReference>
<dbReference type="GO" id="GO:0030313">
    <property type="term" value="C:cell envelope"/>
    <property type="evidence" value="ECO:0007669"/>
    <property type="project" value="UniProtKB-SubCell"/>
</dbReference>
<organism evidence="6 7">
    <name type="scientific">Levilactobacillus koreensis</name>
    <dbReference type="NCBI Taxonomy" id="637971"/>
    <lineage>
        <taxon>Bacteria</taxon>
        <taxon>Bacillati</taxon>
        <taxon>Bacillota</taxon>
        <taxon>Bacilli</taxon>
        <taxon>Lactobacillales</taxon>
        <taxon>Lactobacillaceae</taxon>
        <taxon>Levilactobacillus</taxon>
    </lineage>
</organism>
<dbReference type="PANTHER" id="PTHR43649:SF31">
    <property type="entry name" value="SN-GLYCEROL-3-PHOSPHATE-BINDING PERIPLASMIC PROTEIN UGPB"/>
    <property type="match status" value="1"/>
</dbReference>
<dbReference type="KEGG" id="lko:ABN16_03285"/>
<reference evidence="6 7" key="1">
    <citation type="submission" date="2015-07" db="EMBL/GenBank/DDBJ databases">
        <title>Lactobacillus korensis/26-25/ whole genome sequencing.</title>
        <authorList>
            <person name="Kim M.K."/>
            <person name="Im W.-T."/>
            <person name="Srinivasan S."/>
            <person name="Lee J.-J."/>
        </authorList>
    </citation>
    <scope>NUCLEOTIDE SEQUENCE [LARGE SCALE GENOMIC DNA]</scope>
    <source>
        <strain evidence="6 7">26-25</strain>
    </source>
</reference>
<sequence length="413" mass="45135">MKLFRYFLTSLSAVLLLGTLSACSQPQKAASNRVIITFWHGMTGDHQQALNKMIQDFNHSQSTYQVVGSSQGNFGNVQQKITAAAKSHTLPTMAQTTYTNVPDYVHGNFIVPLNAYVDSTKLNQVVPSLRQSSQYQGKTYAWPFSKSARILFYNRDLLKKTGLSVPRTWGDLQRESVQAKTQGLNGLALDQGFTAELNNLATQAGTPLMTPHPQLTSPKMIAATHVITDMLKQKTATTAGTDGFGNVKSFKGKTLFYSGSSAALGIMTASTPKGLHWETAVLPSYHGRSATSISGNDLVLFKSASKAQRKGAAAFMKFLLTERETVKWAKATGYLPLTKTALKSQDYRQYLAKNPTAKAAIKSLPIGFQDKAFYGYSTQLNAVNQTVSQLSTLEVTPEKGLAQLKAQLNRELK</sequence>
<dbReference type="Pfam" id="PF13416">
    <property type="entry name" value="SBP_bac_8"/>
    <property type="match status" value="1"/>
</dbReference>
<feature type="signal peptide" evidence="5">
    <location>
        <begin position="1"/>
        <end position="24"/>
    </location>
</feature>